<dbReference type="InterPro" id="IPR000086">
    <property type="entry name" value="NUDIX_hydrolase_dom"/>
</dbReference>
<keyword evidence="2 3" id="KW-0378">Hydrolase</keyword>
<dbReference type="Proteomes" id="UP000305282">
    <property type="component" value="Unassembled WGS sequence"/>
</dbReference>
<accession>A0A4S5ERD7</accession>
<comment type="caution">
    <text evidence="5">The sequence shown here is derived from an EMBL/GenBank/DDBJ whole genome shotgun (WGS) entry which is preliminary data.</text>
</comment>
<dbReference type="PRINTS" id="PR00502">
    <property type="entry name" value="NUDIXFAMILY"/>
</dbReference>
<evidence type="ECO:0000259" key="4">
    <source>
        <dbReference type="PROSITE" id="PS51462"/>
    </source>
</evidence>
<dbReference type="EMBL" id="SSXH01000150">
    <property type="protein sequence ID" value="THJ74938.1"/>
    <property type="molecule type" value="Genomic_DNA"/>
</dbReference>
<dbReference type="GO" id="GO:0016787">
    <property type="term" value="F:hydrolase activity"/>
    <property type="evidence" value="ECO:0007669"/>
    <property type="project" value="UniProtKB-KW"/>
</dbReference>
<dbReference type="Pfam" id="PF00293">
    <property type="entry name" value="NUDIX"/>
    <property type="match status" value="1"/>
</dbReference>
<feature type="domain" description="Nudix hydrolase" evidence="4">
    <location>
        <begin position="7"/>
        <end position="138"/>
    </location>
</feature>
<keyword evidence="6" id="KW-1185">Reference proteome</keyword>
<evidence type="ECO:0000313" key="6">
    <source>
        <dbReference type="Proteomes" id="UP000305282"/>
    </source>
</evidence>
<organism evidence="5 6">
    <name type="scientific">Candidatus Frankia alpina</name>
    <dbReference type="NCBI Taxonomy" id="2699483"/>
    <lineage>
        <taxon>Bacteria</taxon>
        <taxon>Bacillati</taxon>
        <taxon>Actinomycetota</taxon>
        <taxon>Actinomycetes</taxon>
        <taxon>Frankiales</taxon>
        <taxon>Frankiaceae</taxon>
        <taxon>Frankia</taxon>
    </lineage>
</organism>
<dbReference type="PANTHER" id="PTHR43736:SF1">
    <property type="entry name" value="DIHYDRONEOPTERIN TRIPHOSPHATE DIPHOSPHATASE"/>
    <property type="match status" value="1"/>
</dbReference>
<dbReference type="InterPro" id="IPR020476">
    <property type="entry name" value="Nudix_hydrolase"/>
</dbReference>
<protein>
    <submittedName>
        <fullName evidence="5">NUDIX hydrolase</fullName>
    </submittedName>
</protein>
<dbReference type="InterPro" id="IPR015797">
    <property type="entry name" value="NUDIX_hydrolase-like_dom_sf"/>
</dbReference>
<dbReference type="OrthoDB" id="9804442at2"/>
<evidence type="ECO:0000256" key="2">
    <source>
        <dbReference type="ARBA" id="ARBA00022801"/>
    </source>
</evidence>
<sequence>MTETTETTRLTADVVALSDRGGVPHVLLIRRGWPPYTGMWALPGGHIDAGETAEDAARRELAEETGLHAEDLTLVGVWADPGRDPRGRYASWVYRTHLYDLPTPTAGDDAAAAEWVPAAAALAEGLAFDHSAILRAALVPQTVLTELTELTGVLDEIDHPGDINISDVDARLFGTAVDADGTEIAWTATITVTPTR</sequence>
<evidence type="ECO:0000256" key="1">
    <source>
        <dbReference type="ARBA" id="ARBA00005582"/>
    </source>
</evidence>
<proteinExistence type="inferred from homology"/>
<gene>
    <name evidence="5" type="ORF">E7Y31_08455</name>
</gene>
<dbReference type="PROSITE" id="PS00893">
    <property type="entry name" value="NUDIX_BOX"/>
    <property type="match status" value="1"/>
</dbReference>
<dbReference type="RefSeq" id="WP_136447688.1">
    <property type="nucleotide sequence ID" value="NZ_SSXH01000150.1"/>
</dbReference>
<comment type="similarity">
    <text evidence="1 3">Belongs to the Nudix hydrolase family.</text>
</comment>
<dbReference type="PROSITE" id="PS51462">
    <property type="entry name" value="NUDIX"/>
    <property type="match status" value="1"/>
</dbReference>
<dbReference type="Gene3D" id="3.90.79.10">
    <property type="entry name" value="Nucleoside Triphosphate Pyrophosphohydrolase"/>
    <property type="match status" value="1"/>
</dbReference>
<evidence type="ECO:0000256" key="3">
    <source>
        <dbReference type="RuleBase" id="RU003476"/>
    </source>
</evidence>
<dbReference type="PANTHER" id="PTHR43736">
    <property type="entry name" value="ADP-RIBOSE PYROPHOSPHATASE"/>
    <property type="match status" value="1"/>
</dbReference>
<evidence type="ECO:0000313" key="5">
    <source>
        <dbReference type="EMBL" id="THJ74938.1"/>
    </source>
</evidence>
<dbReference type="CDD" id="cd18873">
    <property type="entry name" value="NUDIX_NadM_like"/>
    <property type="match status" value="1"/>
</dbReference>
<reference evidence="5 6" key="1">
    <citation type="submission" date="2019-04" db="EMBL/GenBank/DDBJ databases">
        <title>Draft genome sequences for three unisolated Alnus-infective Frankia Sp+ strains, AgTrS, AiOr and AvVan, the first sequenced Frankia strains able to sporulate in-planta.</title>
        <authorList>
            <person name="Bethencourt L."/>
            <person name="Vautrin F."/>
            <person name="Taib N."/>
            <person name="Dubost A."/>
            <person name="Castro-Garcia L."/>
            <person name="Imbaud O."/>
            <person name="Abrouk D."/>
            <person name="Fournier P."/>
            <person name="Briolay J."/>
            <person name="Nguyen A."/>
            <person name="Normand P."/>
            <person name="Fernandez M.P."/>
            <person name="Brochier-Armanet C."/>
            <person name="Herrera-Belaroussi A."/>
        </authorList>
    </citation>
    <scope>NUCLEOTIDE SEQUENCE [LARGE SCALE GENOMIC DNA]</scope>
    <source>
        <strain evidence="5 6">AvVan</strain>
    </source>
</reference>
<dbReference type="SUPFAM" id="SSF55811">
    <property type="entry name" value="Nudix"/>
    <property type="match status" value="1"/>
</dbReference>
<dbReference type="InterPro" id="IPR020084">
    <property type="entry name" value="NUDIX_hydrolase_CS"/>
</dbReference>
<dbReference type="AlphaFoldDB" id="A0A4S5ERD7"/>
<name>A0A4S5ERD7_9ACTN</name>